<protein>
    <submittedName>
        <fullName evidence="2">Uroporphyrinogen decarboxylase (URO-D)</fullName>
    </submittedName>
</protein>
<dbReference type="InterPro" id="IPR038071">
    <property type="entry name" value="UROD/MetE-like_sf"/>
</dbReference>
<evidence type="ECO:0000259" key="1">
    <source>
        <dbReference type="Pfam" id="PF01208"/>
    </source>
</evidence>
<dbReference type="RefSeq" id="WP_085754516.1">
    <property type="nucleotide sequence ID" value="NZ_CP021023.1"/>
</dbReference>
<keyword evidence="3" id="KW-1185">Reference proteome</keyword>
<dbReference type="Gene3D" id="3.20.20.210">
    <property type="match status" value="1"/>
</dbReference>
<gene>
    <name evidence="2" type="ORF">STSP1_00152</name>
</gene>
<dbReference type="Proteomes" id="UP000193334">
    <property type="component" value="Chromosome"/>
</dbReference>
<dbReference type="GO" id="GO:0004853">
    <property type="term" value="F:uroporphyrinogen decarboxylase activity"/>
    <property type="evidence" value="ECO:0007669"/>
    <property type="project" value="InterPro"/>
</dbReference>
<organism evidence="2 3">
    <name type="scientific">Sedimentisphaera salicampi</name>
    <dbReference type="NCBI Taxonomy" id="1941349"/>
    <lineage>
        <taxon>Bacteria</taxon>
        <taxon>Pseudomonadati</taxon>
        <taxon>Planctomycetota</taxon>
        <taxon>Phycisphaerae</taxon>
        <taxon>Sedimentisphaerales</taxon>
        <taxon>Sedimentisphaeraceae</taxon>
        <taxon>Sedimentisphaera</taxon>
    </lineage>
</organism>
<sequence length="372" mass="42899">MNFAKLNSDAVFGRSDGKILWQPRIICWYHDKIFSGEPLPEKYAGLSIYDIYRKLGCSARLYEFGECFERQEDYRVQQTFQENPDGKITHTIETPAGCQTEILQKSKTSQWPKHLKREVETEKELETAAWREENCSWKWNGEKYNKLIEEIGDLGAPAVIMPRMNIQSLYLEKMGIENGIFAMQDWPETVDRYFNALEESHSRLIELINDSPVNLVNFGENIHSDSLPPYLFEKYHLPACRRRCDKLHSAGKFVYSHWDGNCRPLLKYARQTGLDGIEAITPTPQGDVTLEEIKEALGDDMYLIDGIPAVFFDETYSEKTLTDCTERIIELFAPKLILGISDEISSTGDIERINLITDIVNSYNSQFETVNF</sequence>
<dbReference type="EMBL" id="CP021023">
    <property type="protein sequence ID" value="ARN55787.1"/>
    <property type="molecule type" value="Genomic_DNA"/>
</dbReference>
<feature type="domain" description="Uroporphyrinogen decarboxylase (URO-D)" evidence="1">
    <location>
        <begin position="175"/>
        <end position="361"/>
    </location>
</feature>
<dbReference type="GO" id="GO:0006779">
    <property type="term" value="P:porphyrin-containing compound biosynthetic process"/>
    <property type="evidence" value="ECO:0007669"/>
    <property type="project" value="InterPro"/>
</dbReference>
<reference evidence="3" key="1">
    <citation type="submission" date="2017-04" db="EMBL/GenBank/DDBJ databases">
        <title>Comparative genomics and description of representatives of a novel lineage of planctomycetes thriving in anoxic sediments.</title>
        <authorList>
            <person name="Spring S."/>
            <person name="Bunk B."/>
            <person name="Sproer C."/>
        </authorList>
    </citation>
    <scope>NUCLEOTIDE SEQUENCE [LARGE SCALE GENOMIC DNA]</scope>
    <source>
        <strain evidence="3">ST-PulAB-D4</strain>
    </source>
</reference>
<dbReference type="SUPFAM" id="SSF51726">
    <property type="entry name" value="UROD/MetE-like"/>
    <property type="match status" value="1"/>
</dbReference>
<dbReference type="Pfam" id="PF01208">
    <property type="entry name" value="URO-D"/>
    <property type="match status" value="1"/>
</dbReference>
<dbReference type="AlphaFoldDB" id="A0A1W6LJ24"/>
<proteinExistence type="predicted"/>
<dbReference type="InterPro" id="IPR000257">
    <property type="entry name" value="Uroporphyrinogen_deCOase"/>
</dbReference>
<name>A0A1W6LJ24_9BACT</name>
<accession>A0A1W6LJ24</accession>
<dbReference type="STRING" id="1941349.STSP1_00152"/>
<evidence type="ECO:0000313" key="2">
    <source>
        <dbReference type="EMBL" id="ARN55787.1"/>
    </source>
</evidence>
<evidence type="ECO:0000313" key="3">
    <source>
        <dbReference type="Proteomes" id="UP000193334"/>
    </source>
</evidence>
<dbReference type="KEGG" id="pbp:STSP1_00152"/>